<proteinExistence type="predicted"/>
<dbReference type="HOGENOM" id="CLU_3143551_0_0_1"/>
<reference evidence="2" key="2">
    <citation type="submission" date="2015-01" db="EMBL/GenBank/DDBJ databases">
        <title>Evolutionary Origins and Diversification of the Mycorrhizal Mutualists.</title>
        <authorList>
            <consortium name="DOE Joint Genome Institute"/>
            <consortium name="Mycorrhizal Genomics Consortium"/>
            <person name="Kohler A."/>
            <person name="Kuo A."/>
            <person name="Nagy L.G."/>
            <person name="Floudas D."/>
            <person name="Copeland A."/>
            <person name="Barry K.W."/>
            <person name="Cichocki N."/>
            <person name="Veneault-Fourrey C."/>
            <person name="LaButti K."/>
            <person name="Lindquist E.A."/>
            <person name="Lipzen A."/>
            <person name="Lundell T."/>
            <person name="Morin E."/>
            <person name="Murat C."/>
            <person name="Riley R."/>
            <person name="Ohm R."/>
            <person name="Sun H."/>
            <person name="Tunlid A."/>
            <person name="Henrissat B."/>
            <person name="Grigoriev I.V."/>
            <person name="Hibbett D.S."/>
            <person name="Martin F."/>
        </authorList>
    </citation>
    <scope>NUCLEOTIDE SEQUENCE [LARGE SCALE GENOMIC DNA]</scope>
    <source>
        <strain evidence="2">Ve08.2h10</strain>
    </source>
</reference>
<dbReference type="AlphaFoldDB" id="A0A0D0D3R1"/>
<name>A0A0D0D3R1_9AGAM</name>
<sequence>MQEHDIDLTDRKLTNFPLDNSRDANEMVLFGMIIHSSDDACSESYTPRD</sequence>
<keyword evidence="2" id="KW-1185">Reference proteome</keyword>
<reference evidence="1 2" key="1">
    <citation type="submission" date="2014-04" db="EMBL/GenBank/DDBJ databases">
        <authorList>
            <consortium name="DOE Joint Genome Institute"/>
            <person name="Kuo A."/>
            <person name="Kohler A."/>
            <person name="Jargeat P."/>
            <person name="Nagy L.G."/>
            <person name="Floudas D."/>
            <person name="Copeland A."/>
            <person name="Barry K.W."/>
            <person name="Cichocki N."/>
            <person name="Veneault-Fourrey C."/>
            <person name="LaButti K."/>
            <person name="Lindquist E.A."/>
            <person name="Lipzen A."/>
            <person name="Lundell T."/>
            <person name="Morin E."/>
            <person name="Murat C."/>
            <person name="Sun H."/>
            <person name="Tunlid A."/>
            <person name="Henrissat B."/>
            <person name="Grigoriev I.V."/>
            <person name="Hibbett D.S."/>
            <person name="Martin F."/>
            <person name="Nordberg H.P."/>
            <person name="Cantor M.N."/>
            <person name="Hua S.X."/>
        </authorList>
    </citation>
    <scope>NUCLEOTIDE SEQUENCE [LARGE SCALE GENOMIC DNA]</scope>
    <source>
        <strain evidence="1 2">Ve08.2h10</strain>
    </source>
</reference>
<protein>
    <submittedName>
        <fullName evidence="1">Uncharacterized protein</fullName>
    </submittedName>
</protein>
<dbReference type="Proteomes" id="UP000054538">
    <property type="component" value="Unassembled WGS sequence"/>
</dbReference>
<gene>
    <name evidence="1" type="ORF">PAXRUDRAFT_19722</name>
</gene>
<evidence type="ECO:0000313" key="2">
    <source>
        <dbReference type="Proteomes" id="UP000054538"/>
    </source>
</evidence>
<evidence type="ECO:0000313" key="1">
    <source>
        <dbReference type="EMBL" id="KIK74584.1"/>
    </source>
</evidence>
<accession>A0A0D0D3R1</accession>
<organism evidence="1 2">
    <name type="scientific">Paxillus rubicundulus Ve08.2h10</name>
    <dbReference type="NCBI Taxonomy" id="930991"/>
    <lineage>
        <taxon>Eukaryota</taxon>
        <taxon>Fungi</taxon>
        <taxon>Dikarya</taxon>
        <taxon>Basidiomycota</taxon>
        <taxon>Agaricomycotina</taxon>
        <taxon>Agaricomycetes</taxon>
        <taxon>Agaricomycetidae</taxon>
        <taxon>Boletales</taxon>
        <taxon>Paxilineae</taxon>
        <taxon>Paxillaceae</taxon>
        <taxon>Paxillus</taxon>
    </lineage>
</organism>
<dbReference type="EMBL" id="KN828725">
    <property type="protein sequence ID" value="KIK74584.1"/>
    <property type="molecule type" value="Genomic_DNA"/>
</dbReference>
<dbReference type="InParanoid" id="A0A0D0D3R1"/>